<dbReference type="Pfam" id="PF12146">
    <property type="entry name" value="Hydrolase_4"/>
    <property type="match status" value="1"/>
</dbReference>
<dbReference type="SUPFAM" id="SSF53474">
    <property type="entry name" value="alpha/beta-Hydrolases"/>
    <property type="match status" value="1"/>
</dbReference>
<dbReference type="OrthoDB" id="9806902at2"/>
<sequence length="243" mass="28122">MLYKKTYLVDDPVSNLFLVHGLGEYSGRYIDFIKKLNDLNINVYTFDLPGHGNSPGKRGDIKSFYEIYSFIDEFAPDDFILYGHSLGGLISARYSEMNLKKPKKLILSSPALGDIAQKKLLLTIMSVFPSLSFSNGIPPKEISSDDTENKKYIDDPMIHDRITVRTAKQMFDEAEKALKEIKKIEIPTILLYGEEDKIINKFEYEKINNDKIKIFNFRLGKHELMNCKYNSDKYFEKIKDFII</sequence>
<dbReference type="RefSeq" id="WP_135402568.1">
    <property type="nucleotide sequence ID" value="NZ_SRME01000001.1"/>
</dbReference>
<proteinExistence type="predicted"/>
<keyword evidence="2" id="KW-0378">Hydrolase</keyword>
<evidence type="ECO:0000313" key="3">
    <source>
        <dbReference type="Proteomes" id="UP000297288"/>
    </source>
</evidence>
<dbReference type="Proteomes" id="UP000297288">
    <property type="component" value="Unassembled WGS sequence"/>
</dbReference>
<dbReference type="Gene3D" id="3.40.50.1820">
    <property type="entry name" value="alpha/beta hydrolase"/>
    <property type="match status" value="1"/>
</dbReference>
<name>A0A4Z0W5I2_9BACT</name>
<dbReference type="PRINTS" id="PR00111">
    <property type="entry name" value="ABHYDROLASE"/>
</dbReference>
<dbReference type="InterPro" id="IPR029058">
    <property type="entry name" value="AB_hydrolase_fold"/>
</dbReference>
<gene>
    <name evidence="2" type="ORF">E4650_02560</name>
</gene>
<organism evidence="2 3">
    <name type="scientific">Geotoga petraea</name>
    <dbReference type="NCBI Taxonomy" id="28234"/>
    <lineage>
        <taxon>Bacteria</taxon>
        <taxon>Thermotogati</taxon>
        <taxon>Thermotogota</taxon>
        <taxon>Thermotogae</taxon>
        <taxon>Petrotogales</taxon>
        <taxon>Petrotogaceae</taxon>
        <taxon>Geotoga</taxon>
    </lineage>
</organism>
<dbReference type="AlphaFoldDB" id="A0A4Z0W5I2"/>
<dbReference type="InterPro" id="IPR051044">
    <property type="entry name" value="MAG_DAG_Lipase"/>
</dbReference>
<protein>
    <submittedName>
        <fullName evidence="2">Alpha/beta fold hydrolase</fullName>
    </submittedName>
</protein>
<evidence type="ECO:0000259" key="1">
    <source>
        <dbReference type="Pfam" id="PF12146"/>
    </source>
</evidence>
<dbReference type="EMBL" id="SRME01000001">
    <property type="protein sequence ID" value="TGG89096.1"/>
    <property type="molecule type" value="Genomic_DNA"/>
</dbReference>
<feature type="domain" description="Serine aminopeptidase S33" evidence="1">
    <location>
        <begin position="12"/>
        <end position="223"/>
    </location>
</feature>
<accession>A0A4Z0W5I2</accession>
<dbReference type="InterPro" id="IPR000073">
    <property type="entry name" value="AB_hydrolase_1"/>
</dbReference>
<dbReference type="GO" id="GO:0016787">
    <property type="term" value="F:hydrolase activity"/>
    <property type="evidence" value="ECO:0007669"/>
    <property type="project" value="UniProtKB-KW"/>
</dbReference>
<evidence type="ECO:0000313" key="2">
    <source>
        <dbReference type="EMBL" id="TGG89096.1"/>
    </source>
</evidence>
<dbReference type="PANTHER" id="PTHR11614">
    <property type="entry name" value="PHOSPHOLIPASE-RELATED"/>
    <property type="match status" value="1"/>
</dbReference>
<dbReference type="InterPro" id="IPR022742">
    <property type="entry name" value="Hydrolase_4"/>
</dbReference>
<comment type="caution">
    <text evidence="2">The sequence shown here is derived from an EMBL/GenBank/DDBJ whole genome shotgun (WGS) entry which is preliminary data.</text>
</comment>
<reference evidence="2 3" key="1">
    <citation type="submission" date="2019-04" db="EMBL/GenBank/DDBJ databases">
        <title>Draft genome sequence data and analysis of a Fermenting Bacterium, Geotoga petraea strain HO-Geo1, isolated from heavy-oil petroleum reservoir in Russia.</title>
        <authorList>
            <person name="Grouzdev D.S."/>
            <person name="Semenova E.M."/>
            <person name="Sokolova D.S."/>
            <person name="Tourova T.P."/>
            <person name="Poltaraus A.B."/>
            <person name="Nazina T.N."/>
        </authorList>
    </citation>
    <scope>NUCLEOTIDE SEQUENCE [LARGE SCALE GENOMIC DNA]</scope>
    <source>
        <strain evidence="2 3">HO-Geo1</strain>
    </source>
</reference>